<dbReference type="SUPFAM" id="SSF56784">
    <property type="entry name" value="HAD-like"/>
    <property type="match status" value="1"/>
</dbReference>
<protein>
    <submittedName>
        <fullName evidence="1">HAD-IA family hydrolase</fullName>
    </submittedName>
</protein>
<dbReference type="NCBIfam" id="TIGR01509">
    <property type="entry name" value="HAD-SF-IA-v3"/>
    <property type="match status" value="1"/>
</dbReference>
<dbReference type="InterPro" id="IPR023214">
    <property type="entry name" value="HAD_sf"/>
</dbReference>
<dbReference type="InterPro" id="IPR023198">
    <property type="entry name" value="PGP-like_dom2"/>
</dbReference>
<organism evidence="1 2">
    <name type="scientific">Candidatus Aphodosoma intestinipullorum</name>
    <dbReference type="NCBI Taxonomy" id="2840674"/>
    <lineage>
        <taxon>Bacteria</taxon>
        <taxon>Pseudomonadati</taxon>
        <taxon>Bacteroidota</taxon>
        <taxon>Bacteroidia</taxon>
        <taxon>Bacteroidales</taxon>
        <taxon>Candidatus Aphodosoma</taxon>
    </lineage>
</organism>
<keyword evidence="1" id="KW-0378">Hydrolase</keyword>
<comment type="caution">
    <text evidence="1">The sequence shown here is derived from an EMBL/GenBank/DDBJ whole genome shotgun (WGS) entry which is preliminary data.</text>
</comment>
<dbReference type="InterPro" id="IPR041492">
    <property type="entry name" value="HAD_2"/>
</dbReference>
<dbReference type="Pfam" id="PF13419">
    <property type="entry name" value="HAD_2"/>
    <property type="match status" value="1"/>
</dbReference>
<name>A0A940IFC2_9BACT</name>
<reference evidence="1" key="2">
    <citation type="journal article" date="2021" name="PeerJ">
        <title>Extensive microbial diversity within the chicken gut microbiome revealed by metagenomics and culture.</title>
        <authorList>
            <person name="Gilroy R."/>
            <person name="Ravi A."/>
            <person name="Getino M."/>
            <person name="Pursley I."/>
            <person name="Horton D.L."/>
            <person name="Alikhan N.F."/>
            <person name="Baker D."/>
            <person name="Gharbi K."/>
            <person name="Hall N."/>
            <person name="Watson M."/>
            <person name="Adriaenssens E.M."/>
            <person name="Foster-Nyarko E."/>
            <person name="Jarju S."/>
            <person name="Secka A."/>
            <person name="Antonio M."/>
            <person name="Oren A."/>
            <person name="Chaudhuri R.R."/>
            <person name="La Ragione R."/>
            <person name="Hildebrand F."/>
            <person name="Pallen M.J."/>
        </authorList>
    </citation>
    <scope>NUCLEOTIDE SEQUENCE</scope>
    <source>
        <strain evidence="1">3924</strain>
    </source>
</reference>
<dbReference type="PANTHER" id="PTHR43481:SF4">
    <property type="entry name" value="GLYCEROL-1-PHOSPHATE PHOSPHOHYDROLASE 1-RELATED"/>
    <property type="match status" value="1"/>
</dbReference>
<dbReference type="Gene3D" id="3.40.50.1000">
    <property type="entry name" value="HAD superfamily/HAD-like"/>
    <property type="match status" value="1"/>
</dbReference>
<dbReference type="Proteomes" id="UP000712007">
    <property type="component" value="Unassembled WGS sequence"/>
</dbReference>
<dbReference type="EMBL" id="JADIMV010000133">
    <property type="protein sequence ID" value="MBO8440519.1"/>
    <property type="molecule type" value="Genomic_DNA"/>
</dbReference>
<dbReference type="InterPro" id="IPR006439">
    <property type="entry name" value="HAD-SF_hydro_IA"/>
</dbReference>
<sequence length="218" mass="24591">MDGVLFNSMPYHAAAWMRVLSEYGIPFGEHDAYMNEGRTGASTICEYFEKYKGRKPTDMEIDDIYAKKSLYFRGISRTERIPHVGELLTMLKHEDKKIYVVTGSGQKSLIETLDHHFPEIFEREKMVTAYDVKIGKPDPEPYLMALRKADVTADKAVVVENSPLGVKSGSAAGIFTIAVNTGKLSDSVLYSYGADVVFPDMESLIKEYGTIFKHRDRQ</sequence>
<accession>A0A940IFC2</accession>
<dbReference type="InterPro" id="IPR051806">
    <property type="entry name" value="HAD-like_SPP"/>
</dbReference>
<evidence type="ECO:0000313" key="1">
    <source>
        <dbReference type="EMBL" id="MBO8440519.1"/>
    </source>
</evidence>
<gene>
    <name evidence="1" type="ORF">IAC51_07700</name>
</gene>
<evidence type="ECO:0000313" key="2">
    <source>
        <dbReference type="Proteomes" id="UP000712007"/>
    </source>
</evidence>
<dbReference type="InterPro" id="IPR036412">
    <property type="entry name" value="HAD-like_sf"/>
</dbReference>
<dbReference type="AlphaFoldDB" id="A0A940IFC2"/>
<dbReference type="Gene3D" id="1.10.150.240">
    <property type="entry name" value="Putative phosphatase, domain 2"/>
    <property type="match status" value="1"/>
</dbReference>
<dbReference type="GO" id="GO:0050308">
    <property type="term" value="F:sugar-phosphatase activity"/>
    <property type="evidence" value="ECO:0007669"/>
    <property type="project" value="TreeGrafter"/>
</dbReference>
<dbReference type="PANTHER" id="PTHR43481">
    <property type="entry name" value="FRUCTOSE-1-PHOSPHATE PHOSPHATASE"/>
    <property type="match status" value="1"/>
</dbReference>
<proteinExistence type="predicted"/>
<reference evidence="1" key="1">
    <citation type="submission" date="2020-10" db="EMBL/GenBank/DDBJ databases">
        <authorList>
            <person name="Gilroy R."/>
        </authorList>
    </citation>
    <scope>NUCLEOTIDE SEQUENCE</scope>
    <source>
        <strain evidence="1">3924</strain>
    </source>
</reference>